<dbReference type="Proteomes" id="UP001501343">
    <property type="component" value="Unassembled WGS sequence"/>
</dbReference>
<keyword evidence="1" id="KW-0472">Membrane</keyword>
<feature type="transmembrane region" description="Helical" evidence="1">
    <location>
        <begin position="54"/>
        <end position="72"/>
    </location>
</feature>
<keyword evidence="3" id="KW-1185">Reference proteome</keyword>
<accession>A0ABP5BDZ2</accession>
<keyword evidence="1" id="KW-0812">Transmembrane</keyword>
<evidence type="ECO:0000313" key="2">
    <source>
        <dbReference type="EMBL" id="GAA1941313.1"/>
    </source>
</evidence>
<protein>
    <submittedName>
        <fullName evidence="2">Uncharacterized protein</fullName>
    </submittedName>
</protein>
<feature type="transmembrane region" description="Helical" evidence="1">
    <location>
        <begin position="109"/>
        <end position="131"/>
    </location>
</feature>
<feature type="transmembrane region" description="Helical" evidence="1">
    <location>
        <begin position="79"/>
        <end position="97"/>
    </location>
</feature>
<comment type="caution">
    <text evidence="2">The sequence shown here is derived from an EMBL/GenBank/DDBJ whole genome shotgun (WGS) entry which is preliminary data.</text>
</comment>
<name>A0ABP5BDZ2_9MICO</name>
<evidence type="ECO:0000256" key="1">
    <source>
        <dbReference type="SAM" id="Phobius"/>
    </source>
</evidence>
<feature type="transmembrane region" description="Helical" evidence="1">
    <location>
        <begin position="12"/>
        <end position="34"/>
    </location>
</feature>
<evidence type="ECO:0000313" key="3">
    <source>
        <dbReference type="Proteomes" id="UP001501343"/>
    </source>
</evidence>
<proteinExistence type="predicted"/>
<feature type="transmembrane region" description="Helical" evidence="1">
    <location>
        <begin position="138"/>
        <end position="159"/>
    </location>
</feature>
<feature type="transmembrane region" description="Helical" evidence="1">
    <location>
        <begin position="165"/>
        <end position="188"/>
    </location>
</feature>
<organism evidence="2 3">
    <name type="scientific">Microbacterium aoyamense</name>
    <dbReference type="NCBI Taxonomy" id="344166"/>
    <lineage>
        <taxon>Bacteria</taxon>
        <taxon>Bacillati</taxon>
        <taxon>Actinomycetota</taxon>
        <taxon>Actinomycetes</taxon>
        <taxon>Micrococcales</taxon>
        <taxon>Microbacteriaceae</taxon>
        <taxon>Microbacterium</taxon>
    </lineage>
</organism>
<dbReference type="EMBL" id="BAAAOF010000009">
    <property type="protein sequence ID" value="GAA1941313.1"/>
    <property type="molecule type" value="Genomic_DNA"/>
</dbReference>
<reference evidence="3" key="1">
    <citation type="journal article" date="2019" name="Int. J. Syst. Evol. Microbiol.">
        <title>The Global Catalogue of Microorganisms (GCM) 10K type strain sequencing project: providing services to taxonomists for standard genome sequencing and annotation.</title>
        <authorList>
            <consortium name="The Broad Institute Genomics Platform"/>
            <consortium name="The Broad Institute Genome Sequencing Center for Infectious Disease"/>
            <person name="Wu L."/>
            <person name="Ma J."/>
        </authorList>
    </citation>
    <scope>NUCLEOTIDE SEQUENCE [LARGE SCALE GENOMIC DNA]</scope>
    <source>
        <strain evidence="3">JCM 14900</strain>
    </source>
</reference>
<dbReference type="RefSeq" id="WP_248151695.1">
    <property type="nucleotide sequence ID" value="NZ_BAAAOF010000009.1"/>
</dbReference>
<sequence length="199" mass="21110">MAPTIPFDRGARYGAAVVGMLFATYLAIATDFSAILQSETYAGTIRNDVPFVNIFQFVLILAAMTASLAILPTSGMRRVGGVTLVWVVLCLWATFGLERGVGNITEPVAFWAFVLNQGFVVLLAAIGGWVIARGRHPLSWLVVVVAVVPPIVAPILIQANFTTGGYALVIQGLVIALGLGAVWAAVWIDRAVSADDKNP</sequence>
<keyword evidence="1" id="KW-1133">Transmembrane helix</keyword>
<gene>
    <name evidence="2" type="ORF">GCM10009775_36400</name>
</gene>